<dbReference type="RefSeq" id="WP_117673638.1">
    <property type="nucleotide sequence ID" value="NZ_CABOGR010000025.1"/>
</dbReference>
<keyword evidence="4" id="KW-1185">Reference proteome</keyword>
<name>A0A3E4WK93_9BACT</name>
<organism evidence="2 3">
    <name type="scientific">Phocaeicola plebeius</name>
    <dbReference type="NCBI Taxonomy" id="310297"/>
    <lineage>
        <taxon>Bacteria</taxon>
        <taxon>Pseudomonadati</taxon>
        <taxon>Bacteroidota</taxon>
        <taxon>Bacteroidia</taxon>
        <taxon>Bacteroidales</taxon>
        <taxon>Bacteroidaceae</taxon>
        <taxon>Phocaeicola</taxon>
    </lineage>
</organism>
<dbReference type="SUPFAM" id="SSF51445">
    <property type="entry name" value="(Trans)glycosidases"/>
    <property type="match status" value="1"/>
</dbReference>
<dbReference type="AlphaFoldDB" id="A0A3E4WK93"/>
<evidence type="ECO:0000313" key="1">
    <source>
        <dbReference type="EMBL" id="RGK53256.1"/>
    </source>
</evidence>
<proteinExistence type="predicted"/>
<accession>A0A3E4WK93</accession>
<gene>
    <name evidence="2" type="ORF">DXC17_01745</name>
    <name evidence="1" type="ORF">DXD04_12505</name>
</gene>
<dbReference type="Proteomes" id="UP000260862">
    <property type="component" value="Unassembled WGS sequence"/>
</dbReference>
<dbReference type="Proteomes" id="UP000260780">
    <property type="component" value="Unassembled WGS sequence"/>
</dbReference>
<dbReference type="Gene3D" id="3.20.20.80">
    <property type="entry name" value="Glycosidases"/>
    <property type="match status" value="1"/>
</dbReference>
<evidence type="ECO:0000313" key="4">
    <source>
        <dbReference type="Proteomes" id="UP000260862"/>
    </source>
</evidence>
<protein>
    <submittedName>
        <fullName evidence="2">DUF4832 domain-containing protein</fullName>
    </submittedName>
</protein>
<dbReference type="EMBL" id="QSQT01000025">
    <property type="protein sequence ID" value="RGK53256.1"/>
    <property type="molecule type" value="Genomic_DNA"/>
</dbReference>
<dbReference type="EMBL" id="QSTF01000003">
    <property type="protein sequence ID" value="RGM42643.1"/>
    <property type="molecule type" value="Genomic_DNA"/>
</dbReference>
<dbReference type="InterPro" id="IPR017853">
    <property type="entry name" value="GH"/>
</dbReference>
<evidence type="ECO:0000313" key="3">
    <source>
        <dbReference type="Proteomes" id="UP000260780"/>
    </source>
</evidence>
<evidence type="ECO:0000313" key="2">
    <source>
        <dbReference type="EMBL" id="RGM42643.1"/>
    </source>
</evidence>
<reference evidence="3 4" key="1">
    <citation type="submission" date="2018-08" db="EMBL/GenBank/DDBJ databases">
        <title>A genome reference for cultivated species of the human gut microbiota.</title>
        <authorList>
            <person name="Zou Y."/>
            <person name="Xue W."/>
            <person name="Luo G."/>
        </authorList>
    </citation>
    <scope>NUCLEOTIDE SEQUENCE [LARGE SCALE GENOMIC DNA]</scope>
    <source>
        <strain evidence="2 3">OM08-14</strain>
        <strain evidence="1 4">TF10-3AC</strain>
    </source>
</reference>
<comment type="caution">
    <text evidence="2">The sequence shown here is derived from an EMBL/GenBank/DDBJ whole genome shotgun (WGS) entry which is preliminary data.</text>
</comment>
<sequence length="544" mass="62698">MKSDVQFFRIVASSFVGGVFLTLCLVGCGKSDVVSSSEDEPNIDIEGNELVEIEPDRSLILHNPFTEWVTYASIGDGASTTYWSDYDNMHTSEGSVVKVSDYSNTLYLRGAWADFNPEDGVYAWEDECTTQASKRLKGFMEEAEKRGMKLAFTFVVDSRDKHDNFTPAFVKDAGAKGYETVTGSATVWSPYPDDPIFQKYYEKFIYALGERFDDPDKVQFISGTGLGKWGEYHTVWYYGTKVEGKEELPIRESVFDWATSLYADAFKRVPLLINFHRWIGTGRDWVNESTYDEDTERLIGKAVEKGYSLRHDAFGMHPYYGNWEREFAQKWFYKRPIIMEGGWVVGTHRYWTDSEGKYREGHPEDVRNGEFKDAQEAHVNMMDFRIGNETETWFGKSFDLVKRFVQEGGYRLYPSKVSLPTTMENNTSVTLVHYWKNIGWGYCPTNMPQWKNKYKVAFALLDTKTENVKFMFVDDKPEACDWILGNEKEYIFNTKIENIPTGNYTWAIGIIDMEKEDPTIGIKLSVSKNVTSKGWLKLRDVIVK</sequence>